<dbReference type="WBParaSite" id="Pan_g21784.t1">
    <property type="protein sequence ID" value="Pan_g21784.t1"/>
    <property type="gene ID" value="Pan_g21784"/>
</dbReference>
<accession>A0A7E4VJR3</accession>
<dbReference type="PANTHER" id="PTHR31024">
    <property type="entry name" value="C-TYPE LECTIN"/>
    <property type="match status" value="1"/>
</dbReference>
<feature type="domain" description="VWFA" evidence="2">
    <location>
        <begin position="259"/>
        <end position="418"/>
    </location>
</feature>
<dbReference type="SMART" id="SM00327">
    <property type="entry name" value="VWA"/>
    <property type="match status" value="2"/>
</dbReference>
<dbReference type="InterPro" id="IPR016187">
    <property type="entry name" value="CTDL_fold"/>
</dbReference>
<feature type="chain" id="PRO_5028898450" evidence="1">
    <location>
        <begin position="20"/>
        <end position="585"/>
    </location>
</feature>
<dbReference type="PROSITE" id="PS50234">
    <property type="entry name" value="VWFA"/>
    <property type="match status" value="2"/>
</dbReference>
<dbReference type="Pfam" id="PF00092">
    <property type="entry name" value="VWA"/>
    <property type="match status" value="1"/>
</dbReference>
<reference evidence="3" key="1">
    <citation type="journal article" date="2013" name="Genetics">
        <title>The draft genome and transcriptome of Panagrellus redivivus are shaped by the harsh demands of a free-living lifestyle.</title>
        <authorList>
            <person name="Srinivasan J."/>
            <person name="Dillman A.R."/>
            <person name="Macchietto M.G."/>
            <person name="Heikkinen L."/>
            <person name="Lakso M."/>
            <person name="Fracchia K.M."/>
            <person name="Antoshechkin I."/>
            <person name="Mortazavi A."/>
            <person name="Wong G."/>
            <person name="Sternberg P.W."/>
        </authorList>
    </citation>
    <scope>NUCLEOTIDE SEQUENCE [LARGE SCALE GENOMIC DNA]</scope>
    <source>
        <strain evidence="3">MT8872</strain>
    </source>
</reference>
<feature type="domain" description="VWFA" evidence="2">
    <location>
        <begin position="38"/>
        <end position="187"/>
    </location>
</feature>
<dbReference type="SUPFAM" id="SSF56436">
    <property type="entry name" value="C-type lectin-like"/>
    <property type="match status" value="1"/>
</dbReference>
<sequence length="585" mass="63730">MKLHLLIVVFLAVATATLAQNTNCDFYPTPFYSDCKIDLTFIIDESVAMGNLDNVDALFRSLQNLATEYAYGGNVQLLLLTISANFTGAGYKTEYRDVCHTLEYFRQRAHVNEFLNASLAYSLVYYEYTLNYDPRNYQRVLVLLTAIDDETQINNALPTADTLRGKHGVQIITVTVGKSTSVYLPKLATEAFVSPTYELDGNLISKISNTSCINRGVTYPTCPPTPTAPYNPSPTPSSPYVNGGDGPLCAANHKKAWLDLIFVIEHSSATFSQWSAITASIMSTVSQLTLSNTLASGHTSRIAVITYDLTGTKLQFNFTAEQTTRNILVALNKAKPLPTLGGKADIAGGLKAAGDYLTANANFRAPGVVLYAATYDDSITNDPITAANGLKTNLIKIATVSCAKSNDVNSFKIDKLASPGLALSVHAPLSQLLWAVSQLNCRCARGWTQLAVGNVSYADCFFYEDASVLQAFALCENTDTDILALANTPARVDFIGQLVLKQSPIDIVSIGLSRTDSSVQWSWQNVYPYSGYPEFAQKVSDTDVYGYLSNSGNNNWELLADDGMTTGRFYVCQRRSGDTDNIVEL</sequence>
<evidence type="ECO:0000259" key="2">
    <source>
        <dbReference type="PROSITE" id="PS50234"/>
    </source>
</evidence>
<feature type="signal peptide" evidence="1">
    <location>
        <begin position="1"/>
        <end position="19"/>
    </location>
</feature>
<dbReference type="Gene3D" id="3.40.50.410">
    <property type="entry name" value="von Willebrand factor, type A domain"/>
    <property type="match status" value="2"/>
</dbReference>
<organism evidence="3 4">
    <name type="scientific">Panagrellus redivivus</name>
    <name type="common">Microworm</name>
    <dbReference type="NCBI Taxonomy" id="6233"/>
    <lineage>
        <taxon>Eukaryota</taxon>
        <taxon>Metazoa</taxon>
        <taxon>Ecdysozoa</taxon>
        <taxon>Nematoda</taxon>
        <taxon>Chromadorea</taxon>
        <taxon>Rhabditida</taxon>
        <taxon>Tylenchina</taxon>
        <taxon>Panagrolaimomorpha</taxon>
        <taxon>Panagrolaimoidea</taxon>
        <taxon>Panagrolaimidae</taxon>
        <taxon>Panagrellus</taxon>
    </lineage>
</organism>
<dbReference type="Proteomes" id="UP000492821">
    <property type="component" value="Unassembled WGS sequence"/>
</dbReference>
<protein>
    <submittedName>
        <fullName evidence="4">VWFA domain-containing protein</fullName>
    </submittedName>
</protein>
<dbReference type="Gene3D" id="3.10.100.10">
    <property type="entry name" value="Mannose-Binding Protein A, subunit A"/>
    <property type="match status" value="1"/>
</dbReference>
<dbReference type="PANTHER" id="PTHR31024:SF3">
    <property type="entry name" value="C-TYPE LECTIN-RELATED"/>
    <property type="match status" value="1"/>
</dbReference>
<dbReference type="InterPro" id="IPR036465">
    <property type="entry name" value="vWFA_dom_sf"/>
</dbReference>
<dbReference type="CDD" id="cd00037">
    <property type="entry name" value="CLECT"/>
    <property type="match status" value="1"/>
</dbReference>
<dbReference type="InterPro" id="IPR016186">
    <property type="entry name" value="C-type_lectin-like/link_sf"/>
</dbReference>
<proteinExistence type="predicted"/>
<evidence type="ECO:0000256" key="1">
    <source>
        <dbReference type="SAM" id="SignalP"/>
    </source>
</evidence>
<dbReference type="AlphaFoldDB" id="A0A7E4VJR3"/>
<evidence type="ECO:0000313" key="3">
    <source>
        <dbReference type="Proteomes" id="UP000492821"/>
    </source>
</evidence>
<evidence type="ECO:0000313" key="4">
    <source>
        <dbReference type="WBParaSite" id="Pan_g21784.t1"/>
    </source>
</evidence>
<keyword evidence="1" id="KW-0732">Signal</keyword>
<dbReference type="InterPro" id="IPR002035">
    <property type="entry name" value="VWF_A"/>
</dbReference>
<keyword evidence="3" id="KW-1185">Reference proteome</keyword>
<dbReference type="SUPFAM" id="SSF53300">
    <property type="entry name" value="vWA-like"/>
    <property type="match status" value="2"/>
</dbReference>
<name>A0A7E4VJR3_PANRE</name>
<reference evidence="4" key="2">
    <citation type="submission" date="2020-10" db="UniProtKB">
        <authorList>
            <consortium name="WormBaseParasite"/>
        </authorList>
    </citation>
    <scope>IDENTIFICATION</scope>
</reference>